<reference evidence="12" key="1">
    <citation type="submission" date="2019-04" db="EMBL/GenBank/DDBJ databases">
        <title>Evolution of Biomass-Degrading Anaerobic Consortia Revealed by Metagenomics.</title>
        <authorList>
            <person name="Peng X."/>
        </authorList>
    </citation>
    <scope>NUCLEOTIDE SEQUENCE</scope>
    <source>
        <strain evidence="12">SIG551</strain>
    </source>
</reference>
<dbReference type="InterPro" id="IPR013785">
    <property type="entry name" value="Aldolase_TIM"/>
</dbReference>
<dbReference type="EMBL" id="SVNY01000004">
    <property type="protein sequence ID" value="MBE6833746.1"/>
    <property type="molecule type" value="Genomic_DNA"/>
</dbReference>
<evidence type="ECO:0000256" key="6">
    <source>
        <dbReference type="ARBA" id="ARBA00022822"/>
    </source>
</evidence>
<evidence type="ECO:0000256" key="5">
    <source>
        <dbReference type="ARBA" id="ARBA00022605"/>
    </source>
</evidence>
<evidence type="ECO:0000256" key="8">
    <source>
        <dbReference type="ARBA" id="ARBA00023235"/>
    </source>
</evidence>
<dbReference type="PANTHER" id="PTHR42894:SF1">
    <property type="entry name" value="N-(5'-PHOSPHORIBOSYL)ANTHRANILATE ISOMERASE"/>
    <property type="match status" value="1"/>
</dbReference>
<keyword evidence="6 9" id="KW-0822">Tryptophan biosynthesis</keyword>
<evidence type="ECO:0000313" key="13">
    <source>
        <dbReference type="Proteomes" id="UP000754750"/>
    </source>
</evidence>
<dbReference type="InterPro" id="IPR044643">
    <property type="entry name" value="TrpF_fam"/>
</dbReference>
<dbReference type="EC" id="5.3.1.24" evidence="3 9"/>
<dbReference type="HAMAP" id="MF_00135">
    <property type="entry name" value="PRAI"/>
    <property type="match status" value="1"/>
</dbReference>
<feature type="compositionally biased region" description="Basic and acidic residues" evidence="10">
    <location>
        <begin position="204"/>
        <end position="219"/>
    </location>
</feature>
<comment type="catalytic activity">
    <reaction evidence="1 9">
        <text>N-(5-phospho-beta-D-ribosyl)anthranilate = 1-(2-carboxyphenylamino)-1-deoxy-D-ribulose 5-phosphate</text>
        <dbReference type="Rhea" id="RHEA:21540"/>
        <dbReference type="ChEBI" id="CHEBI:18277"/>
        <dbReference type="ChEBI" id="CHEBI:58613"/>
        <dbReference type="EC" id="5.3.1.24"/>
    </reaction>
</comment>
<keyword evidence="5 9" id="KW-0028">Amino-acid biosynthesis</keyword>
<dbReference type="InterPro" id="IPR011060">
    <property type="entry name" value="RibuloseP-bd_barrel"/>
</dbReference>
<evidence type="ECO:0000313" key="12">
    <source>
        <dbReference type="EMBL" id="MBE6833746.1"/>
    </source>
</evidence>
<evidence type="ECO:0000256" key="7">
    <source>
        <dbReference type="ARBA" id="ARBA00023141"/>
    </source>
</evidence>
<evidence type="ECO:0000256" key="9">
    <source>
        <dbReference type="HAMAP-Rule" id="MF_00135"/>
    </source>
</evidence>
<gene>
    <name evidence="9" type="primary">trpF</name>
    <name evidence="12" type="ORF">E7512_09235</name>
</gene>
<evidence type="ECO:0000256" key="3">
    <source>
        <dbReference type="ARBA" id="ARBA00012572"/>
    </source>
</evidence>
<dbReference type="AlphaFoldDB" id="A0A928Q495"/>
<dbReference type="Pfam" id="PF00697">
    <property type="entry name" value="PRAI"/>
    <property type="match status" value="1"/>
</dbReference>
<comment type="pathway">
    <text evidence="2 9">Amino-acid biosynthesis; L-tryptophan biosynthesis; L-tryptophan from chorismate: step 3/5.</text>
</comment>
<keyword evidence="7 9" id="KW-0057">Aromatic amino acid biosynthesis</keyword>
<dbReference type="CDD" id="cd00405">
    <property type="entry name" value="PRAI"/>
    <property type="match status" value="1"/>
</dbReference>
<proteinExistence type="inferred from homology"/>
<comment type="caution">
    <text evidence="12">The sequence shown here is derived from an EMBL/GenBank/DDBJ whole genome shotgun (WGS) entry which is preliminary data.</text>
</comment>
<dbReference type="RefSeq" id="WP_326840499.1">
    <property type="nucleotide sequence ID" value="NZ_SVNY01000004.1"/>
</dbReference>
<organism evidence="12 13">
    <name type="scientific">Faecalispora sporosphaeroides</name>
    <dbReference type="NCBI Taxonomy" id="1549"/>
    <lineage>
        <taxon>Bacteria</taxon>
        <taxon>Bacillati</taxon>
        <taxon>Bacillota</taxon>
        <taxon>Clostridia</taxon>
        <taxon>Eubacteriales</taxon>
        <taxon>Oscillospiraceae</taxon>
        <taxon>Faecalispora</taxon>
    </lineage>
</organism>
<dbReference type="GO" id="GO:0004640">
    <property type="term" value="F:phosphoribosylanthranilate isomerase activity"/>
    <property type="evidence" value="ECO:0007669"/>
    <property type="project" value="UniProtKB-UniRule"/>
</dbReference>
<accession>A0A928Q495</accession>
<evidence type="ECO:0000256" key="2">
    <source>
        <dbReference type="ARBA" id="ARBA00004664"/>
    </source>
</evidence>
<dbReference type="Proteomes" id="UP000754750">
    <property type="component" value="Unassembled WGS sequence"/>
</dbReference>
<dbReference type="InterPro" id="IPR001240">
    <property type="entry name" value="PRAI_dom"/>
</dbReference>
<feature type="domain" description="N-(5'phosphoribosyl) anthranilate isomerase (PRAI)" evidence="11">
    <location>
        <begin position="5"/>
        <end position="194"/>
    </location>
</feature>
<dbReference type="GO" id="GO:0000162">
    <property type="term" value="P:L-tryptophan biosynthetic process"/>
    <property type="evidence" value="ECO:0007669"/>
    <property type="project" value="UniProtKB-UniRule"/>
</dbReference>
<evidence type="ECO:0000256" key="4">
    <source>
        <dbReference type="ARBA" id="ARBA00022272"/>
    </source>
</evidence>
<keyword evidence="8 9" id="KW-0413">Isomerase</keyword>
<evidence type="ECO:0000256" key="10">
    <source>
        <dbReference type="SAM" id="MobiDB-lite"/>
    </source>
</evidence>
<sequence>MTRIKICGLFRQCDAEYVNQAMPDYAGFVFFEKSHRKVTMQQAAQLREKIHSSIPVAGVFVNAPREQILSLCRAGVIQIVQLHGGESEEYIGGLKALLPGVPIWRAFRVRAPEDLTAAQQSTADLILLDNGYGTGEPFDWSLISGITRPFVLAGGLTPQNIPQAIARFAPYAVDISSGVETERQKDREKILAAVAAAHGAGQENMEKPQNRPERSGQKE</sequence>
<dbReference type="PANTHER" id="PTHR42894">
    <property type="entry name" value="N-(5'-PHOSPHORIBOSYL)ANTHRANILATE ISOMERASE"/>
    <property type="match status" value="1"/>
</dbReference>
<evidence type="ECO:0000256" key="1">
    <source>
        <dbReference type="ARBA" id="ARBA00001164"/>
    </source>
</evidence>
<feature type="region of interest" description="Disordered" evidence="10">
    <location>
        <begin position="196"/>
        <end position="219"/>
    </location>
</feature>
<dbReference type="SUPFAM" id="SSF51366">
    <property type="entry name" value="Ribulose-phoshate binding barrel"/>
    <property type="match status" value="1"/>
</dbReference>
<protein>
    <recommendedName>
        <fullName evidence="4 9">N-(5'-phosphoribosyl)anthranilate isomerase</fullName>
        <shortName evidence="9">PRAI</shortName>
        <ecNumber evidence="3 9">5.3.1.24</ecNumber>
    </recommendedName>
</protein>
<comment type="similarity">
    <text evidence="9">Belongs to the TrpF family.</text>
</comment>
<name>A0A928Q495_9FIRM</name>
<evidence type="ECO:0000259" key="11">
    <source>
        <dbReference type="Pfam" id="PF00697"/>
    </source>
</evidence>
<dbReference type="Gene3D" id="3.20.20.70">
    <property type="entry name" value="Aldolase class I"/>
    <property type="match status" value="1"/>
</dbReference>